<accession>A0ABT1NCL7</accession>
<evidence type="ECO:0000313" key="1">
    <source>
        <dbReference type="EMBL" id="MCQ1529007.1"/>
    </source>
</evidence>
<name>A0ABT1NCL7_9FIRM</name>
<keyword evidence="2" id="KW-1185">Reference proteome</keyword>
<dbReference type="InterPro" id="IPR010843">
    <property type="entry name" value="Uncharacterised_AroM"/>
</dbReference>
<protein>
    <submittedName>
        <fullName evidence="1">AroM family protein</fullName>
    </submittedName>
</protein>
<proteinExistence type="predicted"/>
<evidence type="ECO:0000313" key="2">
    <source>
        <dbReference type="Proteomes" id="UP001651880"/>
    </source>
</evidence>
<reference evidence="1 2" key="1">
    <citation type="submission" date="2021-10" db="EMBL/GenBank/DDBJ databases">
        <title>Lutispora strain m25 sp. nov., a thermophilic, non-spore-forming bacterium isolated from a lab-scale methanogenic bioreactor digesting anaerobic sludge.</title>
        <authorList>
            <person name="El Houari A."/>
            <person name="Mcdonald J."/>
        </authorList>
    </citation>
    <scope>NUCLEOTIDE SEQUENCE [LARGE SCALE GENOMIC DNA]</scope>
    <source>
        <strain evidence="2">m25</strain>
    </source>
</reference>
<dbReference type="Pfam" id="PF07302">
    <property type="entry name" value="AroM"/>
    <property type="match status" value="1"/>
</dbReference>
<sequence length="120" mass="13294">MAFGSSKCSSFERDFIQRGIQPPLNVSRVHTGLSRSWYPPPIEAGVLERVSSVIEAGVEVIDELSMAIEKLNKYNDIDVIMMDCIGYNQDMKSKVSMGTGKPVVLARTMIARVLGEMLNQ</sequence>
<dbReference type="Proteomes" id="UP001651880">
    <property type="component" value="Unassembled WGS sequence"/>
</dbReference>
<organism evidence="1 2">
    <name type="scientific">Lutispora saccharofermentans</name>
    <dbReference type="NCBI Taxonomy" id="3024236"/>
    <lineage>
        <taxon>Bacteria</taxon>
        <taxon>Bacillati</taxon>
        <taxon>Bacillota</taxon>
        <taxon>Clostridia</taxon>
        <taxon>Lutisporales</taxon>
        <taxon>Lutisporaceae</taxon>
        <taxon>Lutispora</taxon>
    </lineage>
</organism>
<comment type="caution">
    <text evidence="1">The sequence shown here is derived from an EMBL/GenBank/DDBJ whole genome shotgun (WGS) entry which is preliminary data.</text>
</comment>
<dbReference type="EMBL" id="JAJEKE010000003">
    <property type="protein sequence ID" value="MCQ1529007.1"/>
    <property type="molecule type" value="Genomic_DNA"/>
</dbReference>
<gene>
    <name evidence="1" type="ORF">LJD61_05530</name>
</gene>